<dbReference type="STRING" id="550983.A4R26_24005"/>
<name>A0A1V9FGW0_9BACT</name>
<proteinExistence type="predicted"/>
<sequence>MGRSLFISLLFIASLNTGSAQTTKENRKLLIYSPLRTFFQQNPSFKEVEIYGWEPRGCNRLTIKSTDSLANRQFFDLCFEGDKYLFEKQFGKWHLPDSLVESLIDHKADYWHATVNIRYDSVFIATTHKYYPKDDYYFVRIRDSIWYIKGTAALEKELQACIQHISAEEKLTDSVFIFTAILKKDSTITVDKQITSANKTYAKALTEALNKSHPWMPYMHGGMALKFYMKFYVRINEDRTVRVDFRQP</sequence>
<dbReference type="EMBL" id="LWBP01000191">
    <property type="protein sequence ID" value="OQP57592.1"/>
    <property type="molecule type" value="Genomic_DNA"/>
</dbReference>
<reference evidence="2" key="1">
    <citation type="submission" date="2016-04" db="EMBL/GenBank/DDBJ databases">
        <authorList>
            <person name="Chen L."/>
            <person name="Zhuang W."/>
            <person name="Wang G."/>
        </authorList>
    </citation>
    <scope>NUCLEOTIDE SEQUENCE [LARGE SCALE GENOMIC DNA]</scope>
    <source>
        <strain evidence="2">208</strain>
    </source>
</reference>
<dbReference type="Proteomes" id="UP000192276">
    <property type="component" value="Unassembled WGS sequence"/>
</dbReference>
<keyword evidence="2" id="KW-1185">Reference proteome</keyword>
<accession>A0A1V9FGW0</accession>
<organism evidence="1 2">
    <name type="scientific">Niastella populi</name>
    <dbReference type="NCBI Taxonomy" id="550983"/>
    <lineage>
        <taxon>Bacteria</taxon>
        <taxon>Pseudomonadati</taxon>
        <taxon>Bacteroidota</taxon>
        <taxon>Chitinophagia</taxon>
        <taxon>Chitinophagales</taxon>
        <taxon>Chitinophagaceae</taxon>
        <taxon>Niastella</taxon>
    </lineage>
</organism>
<protein>
    <submittedName>
        <fullName evidence="1">Uncharacterized protein</fullName>
    </submittedName>
</protein>
<dbReference type="RefSeq" id="WP_081167147.1">
    <property type="nucleotide sequence ID" value="NZ_LWBP01000191.1"/>
</dbReference>
<dbReference type="OrthoDB" id="762278at2"/>
<dbReference type="AlphaFoldDB" id="A0A1V9FGW0"/>
<evidence type="ECO:0000313" key="2">
    <source>
        <dbReference type="Proteomes" id="UP000192276"/>
    </source>
</evidence>
<comment type="caution">
    <text evidence="1">The sequence shown here is derived from an EMBL/GenBank/DDBJ whole genome shotgun (WGS) entry which is preliminary data.</text>
</comment>
<evidence type="ECO:0000313" key="1">
    <source>
        <dbReference type="EMBL" id="OQP57592.1"/>
    </source>
</evidence>
<gene>
    <name evidence="1" type="ORF">A4R26_24005</name>
</gene>